<name>A0A6J6HQ90_9ZZZZ</name>
<gene>
    <name evidence="4" type="ORF">UFOPK1931_00134</name>
</gene>
<dbReference type="GO" id="GO:0008757">
    <property type="term" value="F:S-adenosylmethionine-dependent methyltransferase activity"/>
    <property type="evidence" value="ECO:0007669"/>
    <property type="project" value="InterPro"/>
</dbReference>
<dbReference type="CDD" id="cd02440">
    <property type="entry name" value="AdoMet_MTases"/>
    <property type="match status" value="1"/>
</dbReference>
<evidence type="ECO:0000256" key="1">
    <source>
        <dbReference type="ARBA" id="ARBA00022603"/>
    </source>
</evidence>
<protein>
    <submittedName>
        <fullName evidence="4">Unannotated protein</fullName>
    </submittedName>
</protein>
<dbReference type="GO" id="GO:0032259">
    <property type="term" value="P:methylation"/>
    <property type="evidence" value="ECO:0007669"/>
    <property type="project" value="UniProtKB-KW"/>
</dbReference>
<evidence type="ECO:0000313" key="4">
    <source>
        <dbReference type="EMBL" id="CAB4615340.1"/>
    </source>
</evidence>
<dbReference type="SUPFAM" id="SSF53335">
    <property type="entry name" value="S-adenosyl-L-methionine-dependent methyltransferases"/>
    <property type="match status" value="1"/>
</dbReference>
<dbReference type="InterPro" id="IPR029063">
    <property type="entry name" value="SAM-dependent_MTases_sf"/>
</dbReference>
<dbReference type="Gene3D" id="3.40.50.150">
    <property type="entry name" value="Vaccinia Virus protein VP39"/>
    <property type="match status" value="1"/>
</dbReference>
<dbReference type="PANTHER" id="PTHR47816">
    <property type="entry name" value="RIBOSOMAL RNA SMALL SUBUNIT METHYLTRANSFERASE C"/>
    <property type="match status" value="1"/>
</dbReference>
<accession>A0A6J6HQ90</accession>
<reference evidence="4" key="1">
    <citation type="submission" date="2020-05" db="EMBL/GenBank/DDBJ databases">
        <authorList>
            <person name="Chiriac C."/>
            <person name="Salcher M."/>
            <person name="Ghai R."/>
            <person name="Kavagutti S V."/>
        </authorList>
    </citation>
    <scope>NUCLEOTIDE SEQUENCE</scope>
</reference>
<dbReference type="EMBL" id="CAEZVE010000011">
    <property type="protein sequence ID" value="CAB4615340.1"/>
    <property type="molecule type" value="Genomic_DNA"/>
</dbReference>
<evidence type="ECO:0000259" key="3">
    <source>
        <dbReference type="Pfam" id="PF05175"/>
    </source>
</evidence>
<dbReference type="Pfam" id="PF05175">
    <property type="entry name" value="MTS"/>
    <property type="match status" value="1"/>
</dbReference>
<keyword evidence="2" id="KW-0808">Transferase</keyword>
<evidence type="ECO:0000256" key="2">
    <source>
        <dbReference type="ARBA" id="ARBA00022679"/>
    </source>
</evidence>
<proteinExistence type="predicted"/>
<dbReference type="InterPro" id="IPR046977">
    <property type="entry name" value="RsmC/RlmG"/>
</dbReference>
<dbReference type="PANTHER" id="PTHR47816:SF4">
    <property type="entry name" value="RIBOSOMAL RNA SMALL SUBUNIT METHYLTRANSFERASE C"/>
    <property type="match status" value="1"/>
</dbReference>
<sequence>MSEDHYFSQEPSSPLKTKTIQIPVAGEIVDVTTASGTFSPTQLDFGTEVLIEQMDLAPVSGNLLDLGCGWGPIAMNLGKLRPNAKVWAVDVNTRSVELTQANAKSLGISNITALLPDRVPADLRFSGIWSNPPIRIGKKELHELLLLWLPRLETGGEAYLVVQKNLGSDSLQKWLTEELASDFEVSRYTSIKTYRVLKIKKNS</sequence>
<organism evidence="4">
    <name type="scientific">freshwater metagenome</name>
    <dbReference type="NCBI Taxonomy" id="449393"/>
    <lineage>
        <taxon>unclassified sequences</taxon>
        <taxon>metagenomes</taxon>
        <taxon>ecological metagenomes</taxon>
    </lineage>
</organism>
<dbReference type="InterPro" id="IPR007848">
    <property type="entry name" value="Small_mtfrase_dom"/>
</dbReference>
<keyword evidence="1" id="KW-0489">Methyltransferase</keyword>
<feature type="domain" description="Methyltransferase small" evidence="3">
    <location>
        <begin position="30"/>
        <end position="179"/>
    </location>
</feature>
<dbReference type="AlphaFoldDB" id="A0A6J6HQ90"/>